<evidence type="ECO:0000313" key="2">
    <source>
        <dbReference type="EMBL" id="MBC5721411.1"/>
    </source>
</evidence>
<sequence length="94" mass="10704">MAPELVQLVILYLMAVNLAAFFLMGVDKRRAVGKKWRISEKTLFLPAVLGGALGGLLGMRFFHHKTRHWYFRWGFPLLLVVQLLLVVLALRQAA</sequence>
<evidence type="ECO:0000256" key="1">
    <source>
        <dbReference type="SAM" id="Phobius"/>
    </source>
</evidence>
<comment type="caution">
    <text evidence="2">The sequence shown here is derived from an EMBL/GenBank/DDBJ whole genome shotgun (WGS) entry which is preliminary data.</text>
</comment>
<gene>
    <name evidence="2" type="ORF">H8S11_01040</name>
</gene>
<accession>A0A8J6IZ98</accession>
<keyword evidence="1" id="KW-0472">Membrane</keyword>
<dbReference type="InterPro" id="IPR010718">
    <property type="entry name" value="DUF1294"/>
</dbReference>
<dbReference type="Pfam" id="PF06961">
    <property type="entry name" value="DUF1294"/>
    <property type="match status" value="1"/>
</dbReference>
<evidence type="ECO:0000313" key="3">
    <source>
        <dbReference type="Proteomes" id="UP000628736"/>
    </source>
</evidence>
<organism evidence="2 3">
    <name type="scientific">Flintibacter hominis</name>
    <dbReference type="NCBI Taxonomy" id="2763048"/>
    <lineage>
        <taxon>Bacteria</taxon>
        <taxon>Bacillati</taxon>
        <taxon>Bacillota</taxon>
        <taxon>Clostridia</taxon>
        <taxon>Eubacteriales</taxon>
        <taxon>Flintibacter</taxon>
    </lineage>
</organism>
<dbReference type="EMBL" id="JACOPO010000001">
    <property type="protein sequence ID" value="MBC5721411.1"/>
    <property type="molecule type" value="Genomic_DNA"/>
</dbReference>
<name>A0A8J6IZ98_9FIRM</name>
<dbReference type="Proteomes" id="UP000628736">
    <property type="component" value="Unassembled WGS sequence"/>
</dbReference>
<feature type="transmembrane region" description="Helical" evidence="1">
    <location>
        <begin position="6"/>
        <end position="23"/>
    </location>
</feature>
<reference evidence="2" key="1">
    <citation type="submission" date="2020-08" db="EMBL/GenBank/DDBJ databases">
        <title>Genome public.</title>
        <authorList>
            <person name="Liu C."/>
            <person name="Sun Q."/>
        </authorList>
    </citation>
    <scope>NUCLEOTIDE SEQUENCE</scope>
    <source>
        <strain evidence="2">NSJ-23</strain>
    </source>
</reference>
<protein>
    <submittedName>
        <fullName evidence="2">DUF1294 domain-containing protein</fullName>
    </submittedName>
</protein>
<keyword evidence="1" id="KW-0812">Transmembrane</keyword>
<keyword evidence="3" id="KW-1185">Reference proteome</keyword>
<feature type="transmembrane region" description="Helical" evidence="1">
    <location>
        <begin position="43"/>
        <end position="63"/>
    </location>
</feature>
<keyword evidence="1" id="KW-1133">Transmembrane helix</keyword>
<dbReference type="AlphaFoldDB" id="A0A8J6IZ98"/>
<proteinExistence type="predicted"/>
<feature type="transmembrane region" description="Helical" evidence="1">
    <location>
        <begin position="69"/>
        <end position="90"/>
    </location>
</feature>